<evidence type="ECO:0000256" key="1">
    <source>
        <dbReference type="SAM" id="Coils"/>
    </source>
</evidence>
<dbReference type="RefSeq" id="WP_043830820.1">
    <property type="nucleotide sequence ID" value="NZ_FOKG01000040.1"/>
</dbReference>
<sequence>MDKEQHFELLRESAAEVKELQDRLQSVRDQEAALQAQRVTTLDELKKARDVRFDRMTAAIEDKVPKAQVARALGMDRTNLYKLLEGKETEQDTTAG</sequence>
<keyword evidence="3" id="KW-1185">Reference proteome</keyword>
<evidence type="ECO:0008006" key="4">
    <source>
        <dbReference type="Google" id="ProtNLM"/>
    </source>
</evidence>
<protein>
    <recommendedName>
        <fullName evidence="4">Regulatory protein, Fis family</fullName>
    </recommendedName>
</protein>
<dbReference type="AlphaFoldDB" id="A0A1I1CN48"/>
<proteinExistence type="predicted"/>
<evidence type="ECO:0000313" key="3">
    <source>
        <dbReference type="Proteomes" id="UP000243799"/>
    </source>
</evidence>
<dbReference type="EMBL" id="FOKG01000040">
    <property type="protein sequence ID" value="SFB64129.1"/>
    <property type="molecule type" value="Genomic_DNA"/>
</dbReference>
<accession>A0A1I1CN48</accession>
<keyword evidence="1" id="KW-0175">Coiled coil</keyword>
<feature type="coiled-coil region" evidence="1">
    <location>
        <begin position="3"/>
        <end position="37"/>
    </location>
</feature>
<dbReference type="STRING" id="490629.SAMN05216266_14023"/>
<gene>
    <name evidence="2" type="ORF">SAMN05216266_14023</name>
</gene>
<evidence type="ECO:0000313" key="2">
    <source>
        <dbReference type="EMBL" id="SFB64129.1"/>
    </source>
</evidence>
<dbReference type="Proteomes" id="UP000243799">
    <property type="component" value="Unassembled WGS sequence"/>
</dbReference>
<organism evidence="2 3">
    <name type="scientific">Amycolatopsis marina</name>
    <dbReference type="NCBI Taxonomy" id="490629"/>
    <lineage>
        <taxon>Bacteria</taxon>
        <taxon>Bacillati</taxon>
        <taxon>Actinomycetota</taxon>
        <taxon>Actinomycetes</taxon>
        <taxon>Pseudonocardiales</taxon>
        <taxon>Pseudonocardiaceae</taxon>
        <taxon>Amycolatopsis</taxon>
    </lineage>
</organism>
<name>A0A1I1CN48_9PSEU</name>
<reference evidence="3" key="1">
    <citation type="submission" date="2016-10" db="EMBL/GenBank/DDBJ databases">
        <authorList>
            <person name="Varghese N."/>
            <person name="Submissions S."/>
        </authorList>
    </citation>
    <scope>NUCLEOTIDE SEQUENCE [LARGE SCALE GENOMIC DNA]</scope>
    <source>
        <strain evidence="3">CGMCC 4.3568</strain>
    </source>
</reference>